<feature type="signal peptide" evidence="1">
    <location>
        <begin position="1"/>
        <end position="24"/>
    </location>
</feature>
<dbReference type="InterPro" id="IPR036465">
    <property type="entry name" value="vWFA_dom_sf"/>
</dbReference>
<organism evidence="3 4">
    <name type="scientific">Dongia sedimenti</name>
    <dbReference type="NCBI Taxonomy" id="3064282"/>
    <lineage>
        <taxon>Bacteria</taxon>
        <taxon>Pseudomonadati</taxon>
        <taxon>Pseudomonadota</taxon>
        <taxon>Alphaproteobacteria</taxon>
        <taxon>Rhodospirillales</taxon>
        <taxon>Dongiaceae</taxon>
        <taxon>Dongia</taxon>
    </lineage>
</organism>
<dbReference type="CDD" id="cd00198">
    <property type="entry name" value="vWFA"/>
    <property type="match status" value="1"/>
</dbReference>
<evidence type="ECO:0000259" key="2">
    <source>
        <dbReference type="PROSITE" id="PS50234"/>
    </source>
</evidence>
<keyword evidence="4" id="KW-1185">Reference proteome</keyword>
<reference evidence="4" key="1">
    <citation type="submission" date="2023-08" db="EMBL/GenBank/DDBJ databases">
        <title>Rhodospirillaceae gen. nov., a novel taxon isolated from the Yangtze River Yuezi River estuary sludge.</title>
        <authorList>
            <person name="Ruan L."/>
        </authorList>
    </citation>
    <scope>NUCLEOTIDE SEQUENCE [LARGE SCALE GENOMIC DNA]</scope>
    <source>
        <strain evidence="4">R-7</strain>
    </source>
</reference>
<feature type="chain" id="PRO_5045684887" evidence="1">
    <location>
        <begin position="25"/>
        <end position="650"/>
    </location>
</feature>
<evidence type="ECO:0000313" key="3">
    <source>
        <dbReference type="EMBL" id="MDQ7248929.1"/>
    </source>
</evidence>
<evidence type="ECO:0000313" key="4">
    <source>
        <dbReference type="Proteomes" id="UP001230156"/>
    </source>
</evidence>
<proteinExistence type="predicted"/>
<dbReference type="Pfam" id="PF00092">
    <property type="entry name" value="VWA"/>
    <property type="match status" value="1"/>
</dbReference>
<dbReference type="Gene3D" id="3.40.50.410">
    <property type="entry name" value="von Willebrand factor, type A domain"/>
    <property type="match status" value="1"/>
</dbReference>
<dbReference type="SUPFAM" id="SSF53300">
    <property type="entry name" value="vWA-like"/>
    <property type="match status" value="1"/>
</dbReference>
<name>A0ABU0YMJ8_9PROT</name>
<dbReference type="Proteomes" id="UP001230156">
    <property type="component" value="Unassembled WGS sequence"/>
</dbReference>
<dbReference type="InterPro" id="IPR002035">
    <property type="entry name" value="VWF_A"/>
</dbReference>
<accession>A0ABU0YMJ8</accession>
<evidence type="ECO:0000256" key="1">
    <source>
        <dbReference type="SAM" id="SignalP"/>
    </source>
</evidence>
<dbReference type="EMBL" id="JAUYVI010000004">
    <property type="protein sequence ID" value="MDQ7248929.1"/>
    <property type="molecule type" value="Genomic_DNA"/>
</dbReference>
<feature type="domain" description="VWFA" evidence="2">
    <location>
        <begin position="229"/>
        <end position="441"/>
    </location>
</feature>
<protein>
    <submittedName>
        <fullName evidence="3">VWA domain-containing protein</fullName>
    </submittedName>
</protein>
<comment type="caution">
    <text evidence="3">The sequence shown here is derived from an EMBL/GenBank/DDBJ whole genome shotgun (WGS) entry which is preliminary data.</text>
</comment>
<dbReference type="RefSeq" id="WP_379956410.1">
    <property type="nucleotide sequence ID" value="NZ_JAUYVI010000004.1"/>
</dbReference>
<gene>
    <name evidence="3" type="ORF">Q8A70_14685</name>
</gene>
<sequence length="650" mass="69845">MMTLLRSLALAFVALLVVAQPGFAADRKPLLMEGKKTLYQRVLAQPDAQLFSKPGAADGKPVPAMSLYYVYARQDSGGASWLEVGPAADGKSIGWIPAKSALDWKQQIVLTFTNPSNRDPALMFDTSENLEKVINAEDPSKAAAALRQTIAAGNLPADFPVIATEPNTYIDFTKQFYLLPILDARETMTQAGFAATELQLASLPAVAVDAKPAEAAPSEAEMLQNFTAGVVFVIDSTKSMGPYIKRTREAVEKLYEDISGKSVSSKVAFGLVAFRAGGKEAGIDYVSKVFVDPNKAVDKAAFMNAIKDLSAASVSTPRFDEDSFAGVMSALKEIDWSKFGARYIVLITDAGALAGDDPLSTTKMNADQVRLYAKDQGAAIYTLHLLTPAGAKDHAAAKSQYEILSTYPGVAKPLYYPIADGSVDRLGTAVELLSDAVVKQIEDASAGKVTVGAEPVPAGKTDIAADTATVGHAMRLAYLGRAAKTTAPRLVQSWMIDRDFAKPTVATVDVRVLLTKAQLSDLQQTLKGVLDAAHEKQFDPAGFYDAVKSVAAALGRDPAKLQDKNATRLSQMGLLGEYVEGLPYKSAVLNIDEDTWKSWPIAQQNYFLDELERKQALYRAYNDDVDRWVALTPGAPASELVYPVPLDALP</sequence>
<keyword evidence="1" id="KW-0732">Signal</keyword>
<dbReference type="PROSITE" id="PS50234">
    <property type="entry name" value="VWFA"/>
    <property type="match status" value="1"/>
</dbReference>